<dbReference type="AlphaFoldDB" id="Q8GS54"/>
<name>Q8GS54_ORYSJ</name>
<reference evidence="3" key="4">
    <citation type="journal article" date="2008" name="Nucleic Acids Res.">
        <title>The rice annotation project database (RAP-DB): 2008 update.</title>
        <authorList>
            <consortium name="The rice annotation project (RAP)"/>
        </authorList>
    </citation>
    <scope>GENOME REANNOTATION</scope>
    <source>
        <strain evidence="3">cv. Nipponbare</strain>
    </source>
</reference>
<sequence length="101" mass="10194">MVSPPVCSSRSPAGCASRASWCTWVGAASTASSSCWSPRVVGTRRSATSACSGSLLCAWCSTTAASSLPPLAGRQAATSFQGLVGSVLCKRSGCNAYARNL</sequence>
<evidence type="ECO:0000313" key="2">
    <source>
        <dbReference type="EMBL" id="BAC21524.1"/>
    </source>
</evidence>
<accession>Q8GS54</accession>
<protein>
    <submittedName>
        <fullName evidence="1">Uncharacterized protein</fullName>
    </submittedName>
</protein>
<reference evidence="3" key="3">
    <citation type="journal article" date="2005" name="Nature">
        <title>The map-based sequence of the rice genome.</title>
        <authorList>
            <consortium name="International rice genome sequencing project (IRGSP)"/>
            <person name="Matsumoto T."/>
            <person name="Wu J."/>
            <person name="Kanamori H."/>
            <person name="Katayose Y."/>
            <person name="Fujisawa M."/>
            <person name="Namiki N."/>
            <person name="Mizuno H."/>
            <person name="Yamamoto K."/>
            <person name="Antonio B.A."/>
            <person name="Baba T."/>
            <person name="Sakata K."/>
            <person name="Nagamura Y."/>
            <person name="Aoki H."/>
            <person name="Arikawa K."/>
            <person name="Arita K."/>
            <person name="Bito T."/>
            <person name="Chiden Y."/>
            <person name="Fujitsuka N."/>
            <person name="Fukunaka R."/>
            <person name="Hamada M."/>
            <person name="Harada C."/>
            <person name="Hayashi A."/>
            <person name="Hijishita S."/>
            <person name="Honda M."/>
            <person name="Hosokawa S."/>
            <person name="Ichikawa Y."/>
            <person name="Idonuma A."/>
            <person name="Iijima M."/>
            <person name="Ikeda M."/>
            <person name="Ikeno M."/>
            <person name="Ito K."/>
            <person name="Ito S."/>
            <person name="Ito T."/>
            <person name="Ito Y."/>
            <person name="Ito Y."/>
            <person name="Iwabuchi A."/>
            <person name="Kamiya K."/>
            <person name="Karasawa W."/>
            <person name="Kurita K."/>
            <person name="Katagiri S."/>
            <person name="Kikuta A."/>
            <person name="Kobayashi H."/>
            <person name="Kobayashi N."/>
            <person name="Machita K."/>
            <person name="Maehara T."/>
            <person name="Masukawa M."/>
            <person name="Mizubayashi T."/>
            <person name="Mukai Y."/>
            <person name="Nagasaki H."/>
            <person name="Nagata Y."/>
            <person name="Naito S."/>
            <person name="Nakashima M."/>
            <person name="Nakama Y."/>
            <person name="Nakamichi Y."/>
            <person name="Nakamura M."/>
            <person name="Meguro A."/>
            <person name="Negishi M."/>
            <person name="Ohta I."/>
            <person name="Ohta T."/>
            <person name="Okamoto M."/>
            <person name="Ono N."/>
            <person name="Saji S."/>
            <person name="Sakaguchi M."/>
            <person name="Sakai K."/>
            <person name="Shibata M."/>
            <person name="Shimokawa T."/>
            <person name="Song J."/>
            <person name="Takazaki Y."/>
            <person name="Terasawa K."/>
            <person name="Tsugane M."/>
            <person name="Tsuji K."/>
            <person name="Ueda S."/>
            <person name="Waki K."/>
            <person name="Yamagata H."/>
            <person name="Yamamoto M."/>
            <person name="Yamamoto S."/>
            <person name="Yamane H."/>
            <person name="Yoshiki S."/>
            <person name="Yoshihara R."/>
            <person name="Yukawa K."/>
            <person name="Zhong H."/>
            <person name="Yano M."/>
            <person name="Yuan Q."/>
            <person name="Ouyang S."/>
            <person name="Liu J."/>
            <person name="Jones K.M."/>
            <person name="Gansberger K."/>
            <person name="Moffat K."/>
            <person name="Hill J."/>
            <person name="Bera J."/>
            <person name="Fadrosh D."/>
            <person name="Jin S."/>
            <person name="Johri S."/>
            <person name="Kim M."/>
            <person name="Overton L."/>
            <person name="Reardon M."/>
            <person name="Tsitrin T."/>
            <person name="Vuong H."/>
            <person name="Weaver B."/>
            <person name="Ciecko A."/>
            <person name="Tallon L."/>
            <person name="Jackson J."/>
            <person name="Pai G."/>
            <person name="Aken S.V."/>
            <person name="Utterback T."/>
            <person name="Reidmuller S."/>
            <person name="Feldblyum T."/>
            <person name="Hsiao J."/>
            <person name="Zismann V."/>
            <person name="Iobst S."/>
            <person name="de Vazeille A.R."/>
            <person name="Buell C.R."/>
            <person name="Ying K."/>
            <person name="Li Y."/>
            <person name="Lu T."/>
            <person name="Huang Y."/>
            <person name="Zhao Q."/>
            <person name="Feng Q."/>
            <person name="Zhang L."/>
            <person name="Zhu J."/>
            <person name="Weng Q."/>
            <person name="Mu J."/>
            <person name="Lu Y."/>
            <person name="Fan D."/>
            <person name="Liu Y."/>
            <person name="Guan J."/>
            <person name="Zhang Y."/>
            <person name="Yu S."/>
            <person name="Liu X."/>
            <person name="Zhang Y."/>
            <person name="Hong G."/>
            <person name="Han B."/>
            <person name="Choisne N."/>
            <person name="Demange N."/>
            <person name="Orjeda G."/>
            <person name="Samain S."/>
            <person name="Cattolico L."/>
            <person name="Pelletier E."/>
            <person name="Couloux A."/>
            <person name="Segurens B."/>
            <person name="Wincker P."/>
            <person name="D'Hont A."/>
            <person name="Scarpelli C."/>
            <person name="Weissenbach J."/>
            <person name="Salanoubat M."/>
            <person name="Quetier F."/>
            <person name="Yu Y."/>
            <person name="Kim H.R."/>
            <person name="Rambo T."/>
            <person name="Currie J."/>
            <person name="Collura K."/>
            <person name="Luo M."/>
            <person name="Yang T."/>
            <person name="Ammiraju J.S.S."/>
            <person name="Engler F."/>
            <person name="Soderlund C."/>
            <person name="Wing R.A."/>
            <person name="Palmer L.E."/>
            <person name="de la Bastide M."/>
            <person name="Spiegel L."/>
            <person name="Nascimento L."/>
            <person name="Zutavern T."/>
            <person name="O'Shaughnessy A."/>
            <person name="Dike S."/>
            <person name="Dedhia N."/>
            <person name="Preston R."/>
            <person name="Balija V."/>
            <person name="McCombie W.R."/>
            <person name="Chow T."/>
            <person name="Chen H."/>
            <person name="Chung M."/>
            <person name="Chen C."/>
            <person name="Shaw J."/>
            <person name="Wu H."/>
            <person name="Hsiao K."/>
            <person name="Chao Y."/>
            <person name="Chu M."/>
            <person name="Cheng C."/>
            <person name="Hour A."/>
            <person name="Lee P."/>
            <person name="Lin S."/>
            <person name="Lin Y."/>
            <person name="Liou J."/>
            <person name="Liu S."/>
            <person name="Hsing Y."/>
            <person name="Raghuvanshi S."/>
            <person name="Mohanty A."/>
            <person name="Bharti A.K."/>
            <person name="Gaur A."/>
            <person name="Gupta V."/>
            <person name="Kumar D."/>
            <person name="Ravi V."/>
            <person name="Vij S."/>
            <person name="Kapur A."/>
            <person name="Khurana P."/>
            <person name="Khurana P."/>
            <person name="Khurana J.P."/>
            <person name="Tyagi A.K."/>
            <person name="Gaikwad K."/>
            <person name="Singh A."/>
            <person name="Dalal V."/>
            <person name="Srivastava S."/>
            <person name="Dixit A."/>
            <person name="Pal A.K."/>
            <person name="Ghazi I.A."/>
            <person name="Yadav M."/>
            <person name="Pandit A."/>
            <person name="Bhargava A."/>
            <person name="Sureshbabu K."/>
            <person name="Batra K."/>
            <person name="Sharma T.R."/>
            <person name="Mohapatra T."/>
            <person name="Singh N.K."/>
            <person name="Messing J."/>
            <person name="Nelson A.B."/>
            <person name="Fuks G."/>
            <person name="Kavchok S."/>
            <person name="Keizer G."/>
            <person name="Linton E."/>
            <person name="Llaca V."/>
            <person name="Song R."/>
            <person name="Tanyolac B."/>
            <person name="Young S."/>
            <person name="Ho-Il K."/>
            <person name="Hahn J.H."/>
            <person name="Sangsakoo G."/>
            <person name="Vanavichit A."/>
            <person name="de Mattos Luiz.A.T."/>
            <person name="Zimmer P.D."/>
            <person name="Malone G."/>
            <person name="Dellagostin O."/>
            <person name="de Oliveira A.C."/>
            <person name="Bevan M."/>
            <person name="Bancroft I."/>
            <person name="Minx P."/>
            <person name="Cordum H."/>
            <person name="Wilson R."/>
            <person name="Cheng Z."/>
            <person name="Jin W."/>
            <person name="Jiang J."/>
            <person name="Leong S.A."/>
            <person name="Iwama H."/>
            <person name="Gojobori T."/>
            <person name="Itoh T."/>
            <person name="Niimura Y."/>
            <person name="Fujii Y."/>
            <person name="Habara T."/>
            <person name="Sakai H."/>
            <person name="Sato Y."/>
            <person name="Wilson G."/>
            <person name="Kumar K."/>
            <person name="McCouch S."/>
            <person name="Juretic N."/>
            <person name="Hoen D."/>
            <person name="Wright S."/>
            <person name="Bruskiewich R."/>
            <person name="Bureau T."/>
            <person name="Miyao A."/>
            <person name="Hirochika H."/>
            <person name="Nishikawa T."/>
            <person name="Kadowaki K."/>
            <person name="Sugiura M."/>
            <person name="Burr B."/>
            <person name="Sasaki T."/>
        </authorList>
    </citation>
    <scope>NUCLEOTIDE SEQUENCE [LARGE SCALE GENOMIC DNA]</scope>
    <source>
        <strain evidence="3">cv. Nipponbare</strain>
    </source>
</reference>
<reference evidence="1" key="1">
    <citation type="submission" date="2001-10" db="EMBL/GenBank/DDBJ databases">
        <title>Oryza sativa nipponbare(GA3) genomic DNA, chromosome 7, PAC clone:P0407H12.</title>
        <authorList>
            <person name="Sasaki T."/>
            <person name="Matsumoto T."/>
            <person name="Yamamoto K."/>
        </authorList>
    </citation>
    <scope>NUCLEOTIDE SEQUENCE</scope>
</reference>
<evidence type="ECO:0000313" key="1">
    <source>
        <dbReference type="EMBL" id="BAC21438.1"/>
    </source>
</evidence>
<dbReference type="EMBL" id="AP005246">
    <property type="protein sequence ID" value="BAC21524.1"/>
    <property type="molecule type" value="Genomic_DNA"/>
</dbReference>
<dbReference type="EMBL" id="AP004303">
    <property type="protein sequence ID" value="BAC21438.1"/>
    <property type="molecule type" value="Genomic_DNA"/>
</dbReference>
<gene>
    <name evidence="1" type="primary">P0407H12.106</name>
    <name evidence="2" type="ORF">OSJNBa0061L20.126</name>
</gene>
<reference evidence="2" key="2">
    <citation type="submission" date="2002-05" db="EMBL/GenBank/DDBJ databases">
        <title>Oryza sativa nipponbare(GA3) genomic DNA, chromosome 7, BAC clone:OSJNBa0061L20.</title>
        <authorList>
            <person name="Sasaki T."/>
            <person name="Matsumoto T."/>
            <person name="Katayose Y."/>
        </authorList>
    </citation>
    <scope>NUCLEOTIDE SEQUENCE</scope>
</reference>
<evidence type="ECO:0000313" key="3">
    <source>
        <dbReference type="Proteomes" id="UP000000763"/>
    </source>
</evidence>
<proteinExistence type="predicted"/>
<organism evidence="1 3">
    <name type="scientific">Oryza sativa subsp. japonica</name>
    <name type="common">Rice</name>
    <dbReference type="NCBI Taxonomy" id="39947"/>
    <lineage>
        <taxon>Eukaryota</taxon>
        <taxon>Viridiplantae</taxon>
        <taxon>Streptophyta</taxon>
        <taxon>Embryophyta</taxon>
        <taxon>Tracheophyta</taxon>
        <taxon>Spermatophyta</taxon>
        <taxon>Magnoliopsida</taxon>
        <taxon>Liliopsida</taxon>
        <taxon>Poales</taxon>
        <taxon>Poaceae</taxon>
        <taxon>BOP clade</taxon>
        <taxon>Oryzoideae</taxon>
        <taxon>Oryzeae</taxon>
        <taxon>Oryzinae</taxon>
        <taxon>Oryza</taxon>
        <taxon>Oryza sativa</taxon>
    </lineage>
</organism>
<dbReference type="Proteomes" id="UP000000763">
    <property type="component" value="Chromosome 7"/>
</dbReference>